<protein>
    <submittedName>
        <fullName evidence="2">Fic family protein</fullName>
    </submittedName>
</protein>
<dbReference type="Pfam" id="PF13784">
    <property type="entry name" value="Fic_N"/>
    <property type="match status" value="1"/>
</dbReference>
<dbReference type="PANTHER" id="PTHR13504">
    <property type="entry name" value="FIDO DOMAIN-CONTAINING PROTEIN DDB_G0283145"/>
    <property type="match status" value="1"/>
</dbReference>
<sequence>MSWSPEHPFNALPPLPPRGDVETRAVLKSTIEARAALAELNAAARQLANPAVVINAIPLLEAQASSQIENIVTTTDELFAATATSHALLEEASAAVRETLRYRSALRVGFDSLGSRPISTQTAVGICSQIRGHEVRVRDGEVYIGNPLTRERVYTPPSTPDVIQGLLDNWSLFVNSGARERSDIDDLDPVVRMALAHYQFEAIHPFTDGNGRTGRILNVLMLCDAQLLELPLLYLSREIIATKDEYYQRLLDVTQHGAWEEWLVYFVEQVRRSGERTLSLVQELTRLHEDLTTHTRTVTGTANADLASVLMEQPYARTKNVTDRCGVSRPTATRWMKSLVATGVLDEVKVGREVLYLNTRMLEVLSGIASLNE</sequence>
<name>A0ABW5XHF2_9MICO</name>
<evidence type="ECO:0000313" key="3">
    <source>
        <dbReference type="Proteomes" id="UP001597391"/>
    </source>
</evidence>
<dbReference type="InterPro" id="IPR036597">
    <property type="entry name" value="Fido-like_dom_sf"/>
</dbReference>
<reference evidence="3" key="1">
    <citation type="journal article" date="2019" name="Int. J. Syst. Evol. Microbiol.">
        <title>The Global Catalogue of Microorganisms (GCM) 10K type strain sequencing project: providing services to taxonomists for standard genome sequencing and annotation.</title>
        <authorList>
            <consortium name="The Broad Institute Genomics Platform"/>
            <consortium name="The Broad Institute Genome Sequencing Center for Infectious Disease"/>
            <person name="Wu L."/>
            <person name="Ma J."/>
        </authorList>
    </citation>
    <scope>NUCLEOTIDE SEQUENCE [LARGE SCALE GENOMIC DNA]</scope>
    <source>
        <strain evidence="3">KCTC 33576</strain>
    </source>
</reference>
<dbReference type="Pfam" id="PF21248">
    <property type="entry name" value="SoFic-like_C"/>
    <property type="match status" value="1"/>
</dbReference>
<dbReference type="EMBL" id="JBHUOP010000005">
    <property type="protein sequence ID" value="MFD2841277.1"/>
    <property type="molecule type" value="Genomic_DNA"/>
</dbReference>
<dbReference type="InterPro" id="IPR026287">
    <property type="entry name" value="SoFic-like"/>
</dbReference>
<dbReference type="InterPro" id="IPR040198">
    <property type="entry name" value="Fido_containing"/>
</dbReference>
<dbReference type="Proteomes" id="UP001597391">
    <property type="component" value="Unassembled WGS sequence"/>
</dbReference>
<proteinExistence type="predicted"/>
<dbReference type="RefSeq" id="WP_377467223.1">
    <property type="nucleotide sequence ID" value="NZ_JBHUOP010000005.1"/>
</dbReference>
<keyword evidence="3" id="KW-1185">Reference proteome</keyword>
<dbReference type="InterPro" id="IPR025758">
    <property type="entry name" value="Fic/DOC_N"/>
</dbReference>
<dbReference type="Gene3D" id="1.10.10.10">
    <property type="entry name" value="Winged helix-like DNA-binding domain superfamily/Winged helix DNA-binding domain"/>
    <property type="match status" value="1"/>
</dbReference>
<dbReference type="Gene3D" id="1.10.3290.10">
    <property type="entry name" value="Fido-like domain"/>
    <property type="match status" value="1"/>
</dbReference>
<evidence type="ECO:0000259" key="1">
    <source>
        <dbReference type="PROSITE" id="PS51459"/>
    </source>
</evidence>
<dbReference type="PANTHER" id="PTHR13504:SF35">
    <property type="entry name" value="PROTEIN ADENYLYLTRANSFERASE SOFIC"/>
    <property type="match status" value="1"/>
</dbReference>
<dbReference type="PIRSF" id="PIRSF038925">
    <property type="entry name" value="AMP-prot_trans"/>
    <property type="match status" value="1"/>
</dbReference>
<dbReference type="InterPro" id="IPR003812">
    <property type="entry name" value="Fido"/>
</dbReference>
<gene>
    <name evidence="2" type="ORF">ACFSYH_11960</name>
</gene>
<dbReference type="PROSITE" id="PS51459">
    <property type="entry name" value="FIDO"/>
    <property type="match status" value="1"/>
</dbReference>
<dbReference type="InterPro" id="IPR036388">
    <property type="entry name" value="WH-like_DNA-bd_sf"/>
</dbReference>
<dbReference type="Pfam" id="PF02661">
    <property type="entry name" value="Fic"/>
    <property type="match status" value="1"/>
</dbReference>
<dbReference type="InterPro" id="IPR048770">
    <property type="entry name" value="SoFic-like_C"/>
</dbReference>
<comment type="caution">
    <text evidence="2">The sequence shown here is derived from an EMBL/GenBank/DDBJ whole genome shotgun (WGS) entry which is preliminary data.</text>
</comment>
<dbReference type="SUPFAM" id="SSF140931">
    <property type="entry name" value="Fic-like"/>
    <property type="match status" value="1"/>
</dbReference>
<evidence type="ECO:0000313" key="2">
    <source>
        <dbReference type="EMBL" id="MFD2841277.1"/>
    </source>
</evidence>
<feature type="domain" description="Fido" evidence="1">
    <location>
        <begin position="124"/>
        <end position="268"/>
    </location>
</feature>
<organism evidence="2 3">
    <name type="scientific">Populibacterium corticicola</name>
    <dbReference type="NCBI Taxonomy" id="1812826"/>
    <lineage>
        <taxon>Bacteria</taxon>
        <taxon>Bacillati</taxon>
        <taxon>Actinomycetota</taxon>
        <taxon>Actinomycetes</taxon>
        <taxon>Micrococcales</taxon>
        <taxon>Jonesiaceae</taxon>
        <taxon>Populibacterium</taxon>
    </lineage>
</organism>
<accession>A0ABW5XHF2</accession>